<dbReference type="OrthoDB" id="423313at2759"/>
<dbReference type="InterPro" id="IPR014025">
    <property type="entry name" value="Glutaredoxin_subgr"/>
</dbReference>
<dbReference type="GO" id="GO:0005796">
    <property type="term" value="C:Golgi lumen"/>
    <property type="evidence" value="ECO:0007669"/>
    <property type="project" value="TreeGrafter"/>
</dbReference>
<dbReference type="GO" id="GO:0034599">
    <property type="term" value="P:cellular response to oxidative stress"/>
    <property type="evidence" value="ECO:0007669"/>
    <property type="project" value="TreeGrafter"/>
</dbReference>
<dbReference type="InterPro" id="IPR036249">
    <property type="entry name" value="Thioredoxin-like_sf"/>
</dbReference>
<evidence type="ECO:0008006" key="3">
    <source>
        <dbReference type="Google" id="ProtNLM"/>
    </source>
</evidence>
<organism evidence="1 2">
    <name type="scientific">Pisolithus microcarpus 441</name>
    <dbReference type="NCBI Taxonomy" id="765257"/>
    <lineage>
        <taxon>Eukaryota</taxon>
        <taxon>Fungi</taxon>
        <taxon>Dikarya</taxon>
        <taxon>Basidiomycota</taxon>
        <taxon>Agaricomycotina</taxon>
        <taxon>Agaricomycetes</taxon>
        <taxon>Agaricomycetidae</taxon>
        <taxon>Boletales</taxon>
        <taxon>Sclerodermatineae</taxon>
        <taxon>Pisolithaceae</taxon>
        <taxon>Pisolithus</taxon>
    </lineage>
</organism>
<evidence type="ECO:0000313" key="1">
    <source>
        <dbReference type="EMBL" id="KIK10589.1"/>
    </source>
</evidence>
<dbReference type="AlphaFoldDB" id="A0A0C9Y9B5"/>
<dbReference type="EMBL" id="KN834550">
    <property type="protein sequence ID" value="KIK10589.1"/>
    <property type="molecule type" value="Genomic_DNA"/>
</dbReference>
<accession>A0A0C9Y9B5</accession>
<dbReference type="Gene3D" id="3.40.30.10">
    <property type="entry name" value="Glutaredoxin"/>
    <property type="match status" value="1"/>
</dbReference>
<keyword evidence="2" id="KW-1185">Reference proteome</keyword>
<reference evidence="1 2" key="1">
    <citation type="submission" date="2014-04" db="EMBL/GenBank/DDBJ databases">
        <authorList>
            <consortium name="DOE Joint Genome Institute"/>
            <person name="Kuo A."/>
            <person name="Kohler A."/>
            <person name="Costa M.D."/>
            <person name="Nagy L.G."/>
            <person name="Floudas D."/>
            <person name="Copeland A."/>
            <person name="Barry K.W."/>
            <person name="Cichocki N."/>
            <person name="Veneault-Fourrey C."/>
            <person name="LaButti K."/>
            <person name="Lindquist E.A."/>
            <person name="Lipzen A."/>
            <person name="Lundell T."/>
            <person name="Morin E."/>
            <person name="Murat C."/>
            <person name="Sun H."/>
            <person name="Tunlid A."/>
            <person name="Henrissat B."/>
            <person name="Grigoriev I.V."/>
            <person name="Hibbett D.S."/>
            <person name="Martin F."/>
            <person name="Nordberg H.P."/>
            <person name="Cantor M.N."/>
            <person name="Hua S.X."/>
        </authorList>
    </citation>
    <scope>NUCLEOTIDE SEQUENCE [LARGE SCALE GENOMIC DNA]</scope>
    <source>
        <strain evidence="1 2">441</strain>
    </source>
</reference>
<name>A0A0C9Y9B5_9AGAM</name>
<proteinExistence type="predicted"/>
<dbReference type="GO" id="GO:0000324">
    <property type="term" value="C:fungal-type vacuole"/>
    <property type="evidence" value="ECO:0007669"/>
    <property type="project" value="TreeGrafter"/>
</dbReference>
<dbReference type="PANTHER" id="PTHR45694">
    <property type="entry name" value="GLUTAREDOXIN 2"/>
    <property type="match status" value="1"/>
</dbReference>
<dbReference type="STRING" id="765257.A0A0C9Y9B5"/>
<dbReference type="HOGENOM" id="CLU_026126_7_2_1"/>
<dbReference type="PROSITE" id="PS51354">
    <property type="entry name" value="GLUTAREDOXIN_2"/>
    <property type="match status" value="1"/>
</dbReference>
<dbReference type="PRINTS" id="PR00160">
    <property type="entry name" value="GLUTAREDOXIN"/>
</dbReference>
<dbReference type="GO" id="GO:0015038">
    <property type="term" value="F:glutathione disulfide oxidoreductase activity"/>
    <property type="evidence" value="ECO:0007669"/>
    <property type="project" value="TreeGrafter"/>
</dbReference>
<dbReference type="SUPFAM" id="SSF52833">
    <property type="entry name" value="Thioredoxin-like"/>
    <property type="match status" value="1"/>
</dbReference>
<sequence length="116" mass="13047">WAERLRVLQEEYPLIVFSKVCLLYSARAKTLLEHYDITPRPRIIEVDLRSDAPHIKTILTRLTRHATFPNIILHGHSLGGSDDLLRMHEGGVLRGVLEAGGLKIGWSGEDEGEVIV</sequence>
<dbReference type="PANTHER" id="PTHR45694:SF5">
    <property type="entry name" value="GLUTAREDOXIN 2"/>
    <property type="match status" value="1"/>
</dbReference>
<reference evidence="2" key="2">
    <citation type="submission" date="2015-01" db="EMBL/GenBank/DDBJ databases">
        <title>Evolutionary Origins and Diversification of the Mycorrhizal Mutualists.</title>
        <authorList>
            <consortium name="DOE Joint Genome Institute"/>
            <consortium name="Mycorrhizal Genomics Consortium"/>
            <person name="Kohler A."/>
            <person name="Kuo A."/>
            <person name="Nagy L.G."/>
            <person name="Floudas D."/>
            <person name="Copeland A."/>
            <person name="Barry K.W."/>
            <person name="Cichocki N."/>
            <person name="Veneault-Fourrey C."/>
            <person name="LaButti K."/>
            <person name="Lindquist E.A."/>
            <person name="Lipzen A."/>
            <person name="Lundell T."/>
            <person name="Morin E."/>
            <person name="Murat C."/>
            <person name="Riley R."/>
            <person name="Ohm R."/>
            <person name="Sun H."/>
            <person name="Tunlid A."/>
            <person name="Henrissat B."/>
            <person name="Grigoriev I.V."/>
            <person name="Hibbett D.S."/>
            <person name="Martin F."/>
        </authorList>
    </citation>
    <scope>NUCLEOTIDE SEQUENCE [LARGE SCALE GENOMIC DNA]</scope>
    <source>
        <strain evidence="2">441</strain>
    </source>
</reference>
<dbReference type="Proteomes" id="UP000054018">
    <property type="component" value="Unassembled WGS sequence"/>
</dbReference>
<evidence type="ECO:0000313" key="2">
    <source>
        <dbReference type="Proteomes" id="UP000054018"/>
    </source>
</evidence>
<feature type="non-terminal residue" evidence="1">
    <location>
        <position position="116"/>
    </location>
</feature>
<dbReference type="GO" id="GO:0005801">
    <property type="term" value="C:cis-Golgi network"/>
    <property type="evidence" value="ECO:0007669"/>
    <property type="project" value="TreeGrafter"/>
</dbReference>
<protein>
    <recommendedName>
        <fullName evidence="3">Glutaredoxin domain-containing protein</fullName>
    </recommendedName>
</protein>
<gene>
    <name evidence="1" type="ORF">PISMIDRAFT_124213</name>
</gene>